<evidence type="ECO:0000313" key="1">
    <source>
        <dbReference type="EMBL" id="KAK2574764.1"/>
    </source>
</evidence>
<feature type="non-terminal residue" evidence="1">
    <location>
        <position position="67"/>
    </location>
</feature>
<sequence length="67" mass="7494">MANIGGPRPCKRRLLLRTAESIMLYGAEVWADALRHDIHRKRMAGVQKRGALRIACSYRTVSESAAL</sequence>
<reference evidence="1" key="2">
    <citation type="journal article" date="2023" name="Commun. Biol.">
        <title>Intrasexual cuticular hydrocarbon dimorphism in a wasp sheds light on hydrocarbon biosynthesis genes in Hymenoptera.</title>
        <authorList>
            <person name="Moris V.C."/>
            <person name="Podsiadlowski L."/>
            <person name="Martin S."/>
            <person name="Oeyen J.P."/>
            <person name="Donath A."/>
            <person name="Petersen M."/>
            <person name="Wilbrandt J."/>
            <person name="Misof B."/>
            <person name="Liedtke D."/>
            <person name="Thamm M."/>
            <person name="Scheiner R."/>
            <person name="Schmitt T."/>
            <person name="Niehuis O."/>
        </authorList>
    </citation>
    <scope>NUCLEOTIDE SEQUENCE</scope>
    <source>
        <strain evidence="1">GBR_01_08_01A</strain>
    </source>
</reference>
<protein>
    <submittedName>
        <fullName evidence="1">Uncharacterized protein</fullName>
    </submittedName>
</protein>
<dbReference type="AlphaFoldDB" id="A0AAD9R854"/>
<reference evidence="1" key="1">
    <citation type="submission" date="2021-08" db="EMBL/GenBank/DDBJ databases">
        <authorList>
            <person name="Misof B."/>
            <person name="Oliver O."/>
            <person name="Podsiadlowski L."/>
            <person name="Donath A."/>
            <person name="Peters R."/>
            <person name="Mayer C."/>
            <person name="Rust J."/>
            <person name="Gunkel S."/>
            <person name="Lesny P."/>
            <person name="Martin S."/>
            <person name="Oeyen J.P."/>
            <person name="Petersen M."/>
            <person name="Panagiotis P."/>
            <person name="Wilbrandt J."/>
            <person name="Tanja T."/>
        </authorList>
    </citation>
    <scope>NUCLEOTIDE SEQUENCE</scope>
    <source>
        <strain evidence="1">GBR_01_08_01A</strain>
        <tissue evidence="1">Thorax + abdomen</tissue>
    </source>
</reference>
<organism evidence="1 2">
    <name type="scientific">Odynerus spinipes</name>
    <dbReference type="NCBI Taxonomy" id="1348599"/>
    <lineage>
        <taxon>Eukaryota</taxon>
        <taxon>Metazoa</taxon>
        <taxon>Ecdysozoa</taxon>
        <taxon>Arthropoda</taxon>
        <taxon>Hexapoda</taxon>
        <taxon>Insecta</taxon>
        <taxon>Pterygota</taxon>
        <taxon>Neoptera</taxon>
        <taxon>Endopterygota</taxon>
        <taxon>Hymenoptera</taxon>
        <taxon>Apocrita</taxon>
        <taxon>Aculeata</taxon>
        <taxon>Vespoidea</taxon>
        <taxon>Vespidae</taxon>
        <taxon>Eumeninae</taxon>
        <taxon>Odynerus</taxon>
    </lineage>
</organism>
<keyword evidence="2" id="KW-1185">Reference proteome</keyword>
<gene>
    <name evidence="1" type="ORF">KPH14_013052</name>
</gene>
<evidence type="ECO:0000313" key="2">
    <source>
        <dbReference type="Proteomes" id="UP001258017"/>
    </source>
</evidence>
<dbReference type="Proteomes" id="UP001258017">
    <property type="component" value="Unassembled WGS sequence"/>
</dbReference>
<comment type="caution">
    <text evidence="1">The sequence shown here is derived from an EMBL/GenBank/DDBJ whole genome shotgun (WGS) entry which is preliminary data.</text>
</comment>
<name>A0AAD9R854_9HYME</name>
<dbReference type="EMBL" id="JAIFRP010005006">
    <property type="protein sequence ID" value="KAK2574764.1"/>
    <property type="molecule type" value="Genomic_DNA"/>
</dbReference>
<proteinExistence type="predicted"/>
<accession>A0AAD9R854</accession>